<evidence type="ECO:0000313" key="1">
    <source>
        <dbReference type="Proteomes" id="UP000095286"/>
    </source>
</evidence>
<sequence>MTIRKQEFMERTLEEGSYQAKGIQPDVPDGSITFGVDENCKKQEFMERTLEEGSYQAKGIQPDVPDGSITFGVDENCK</sequence>
<protein>
    <submittedName>
        <fullName evidence="2">Multimodular transpeptidase-transglycosylase</fullName>
    </submittedName>
</protein>
<accession>A0AC35TPS4</accession>
<dbReference type="Proteomes" id="UP000095286">
    <property type="component" value="Unplaced"/>
</dbReference>
<name>A0AC35TPS4_9BILA</name>
<evidence type="ECO:0000313" key="2">
    <source>
        <dbReference type="WBParaSite" id="RSKR_0000306150.1"/>
    </source>
</evidence>
<reference evidence="2" key="1">
    <citation type="submission" date="2016-11" db="UniProtKB">
        <authorList>
            <consortium name="WormBaseParasite"/>
        </authorList>
    </citation>
    <scope>IDENTIFICATION</scope>
    <source>
        <strain evidence="2">KR3021</strain>
    </source>
</reference>
<organism evidence="1 2">
    <name type="scientific">Rhabditophanes sp. KR3021</name>
    <dbReference type="NCBI Taxonomy" id="114890"/>
    <lineage>
        <taxon>Eukaryota</taxon>
        <taxon>Metazoa</taxon>
        <taxon>Ecdysozoa</taxon>
        <taxon>Nematoda</taxon>
        <taxon>Chromadorea</taxon>
        <taxon>Rhabditida</taxon>
        <taxon>Tylenchina</taxon>
        <taxon>Panagrolaimomorpha</taxon>
        <taxon>Strongyloidoidea</taxon>
        <taxon>Alloionematidae</taxon>
        <taxon>Rhabditophanes</taxon>
    </lineage>
</organism>
<proteinExistence type="predicted"/>
<dbReference type="WBParaSite" id="RSKR_0000306150.1">
    <property type="protein sequence ID" value="RSKR_0000306150.1"/>
    <property type="gene ID" value="RSKR_0000306150"/>
</dbReference>